<gene>
    <name evidence="2" type="ORF">I215_10555</name>
</gene>
<dbReference type="AlphaFoldDB" id="K2PQR4"/>
<feature type="signal peptide" evidence="1">
    <location>
        <begin position="1"/>
        <end position="22"/>
    </location>
</feature>
<dbReference type="OrthoDB" id="1431410at2"/>
<protein>
    <recommendedName>
        <fullName evidence="4">Lipoprotein</fullName>
    </recommendedName>
</protein>
<reference evidence="2 3" key="1">
    <citation type="journal article" date="2012" name="J. Bacteriol.">
        <title>Genome Sequence of Galbibacter marinum Type Strain ck-I2-15.</title>
        <authorList>
            <person name="Lai Q."/>
            <person name="Li C."/>
            <person name="Shao Z."/>
        </authorList>
    </citation>
    <scope>NUCLEOTIDE SEQUENCE [LARGE SCALE GENOMIC DNA]</scope>
    <source>
        <strain evidence="3">ck-I2-15</strain>
    </source>
</reference>
<organism evidence="2 3">
    <name type="scientific">Galbibacter marinus</name>
    <dbReference type="NCBI Taxonomy" id="555500"/>
    <lineage>
        <taxon>Bacteria</taxon>
        <taxon>Pseudomonadati</taxon>
        <taxon>Bacteroidota</taxon>
        <taxon>Flavobacteriia</taxon>
        <taxon>Flavobacteriales</taxon>
        <taxon>Flavobacteriaceae</taxon>
        <taxon>Galbibacter</taxon>
    </lineage>
</organism>
<comment type="caution">
    <text evidence="2">The sequence shown here is derived from an EMBL/GenBank/DDBJ whole genome shotgun (WGS) entry which is preliminary data.</text>
</comment>
<name>K2PQR4_9FLAO</name>
<dbReference type="PROSITE" id="PS51257">
    <property type="entry name" value="PROKAR_LIPOPROTEIN"/>
    <property type="match status" value="1"/>
</dbReference>
<keyword evidence="3" id="KW-1185">Reference proteome</keyword>
<accession>K2PQR4</accession>
<sequence length="182" mass="21081">MKRIQHILIALGLLLLVGCGNNNNSSQDQEAAIDSTTVHYRALPPIASISEEKMSTIGQWEKFRELSILMERFQRQDHGDLTYFAEEFNRLNSELAKDSLMPEKFDNPAVKSRILVLNTYTRQLKNRLDENSVLDSINISRTRILNAYNALRLQLAEHLKSKLFEEFLKEQDLKKKESEKSE</sequence>
<evidence type="ECO:0008006" key="4">
    <source>
        <dbReference type="Google" id="ProtNLM"/>
    </source>
</evidence>
<dbReference type="Proteomes" id="UP000007364">
    <property type="component" value="Unassembled WGS sequence"/>
</dbReference>
<evidence type="ECO:0000313" key="3">
    <source>
        <dbReference type="Proteomes" id="UP000007364"/>
    </source>
</evidence>
<dbReference type="EMBL" id="AMSG01000014">
    <property type="protein sequence ID" value="EKF54870.1"/>
    <property type="molecule type" value="Genomic_DNA"/>
</dbReference>
<proteinExistence type="predicted"/>
<feature type="chain" id="PRO_5003862816" description="Lipoprotein" evidence="1">
    <location>
        <begin position="23"/>
        <end position="182"/>
    </location>
</feature>
<keyword evidence="1" id="KW-0732">Signal</keyword>
<dbReference type="RefSeq" id="WP_008991951.1">
    <property type="nucleotide sequence ID" value="NZ_AMSG01000014.1"/>
</dbReference>
<evidence type="ECO:0000256" key="1">
    <source>
        <dbReference type="SAM" id="SignalP"/>
    </source>
</evidence>
<evidence type="ECO:0000313" key="2">
    <source>
        <dbReference type="EMBL" id="EKF54870.1"/>
    </source>
</evidence>